<dbReference type="RefSeq" id="WP_111569232.1">
    <property type="nucleotide sequence ID" value="NZ_PIPK01000005.1"/>
</dbReference>
<evidence type="ECO:0000313" key="5">
    <source>
        <dbReference type="Proteomes" id="UP000249203"/>
    </source>
</evidence>
<dbReference type="Proteomes" id="UP000287865">
    <property type="component" value="Unassembled WGS sequence"/>
</dbReference>
<reference evidence="3 5" key="2">
    <citation type="submission" date="2018-06" db="EMBL/GenBank/DDBJ databases">
        <title>Genomic Encyclopedia of Type Strains, Phase III (KMG-III): the genomes of soil and plant-associated and newly described type strains.</title>
        <authorList>
            <person name="Whitman W."/>
        </authorList>
    </citation>
    <scope>NUCLEOTIDE SEQUENCE [LARGE SCALE GENOMIC DNA]</scope>
    <source>
        <strain evidence="3 5">CGMCC 1.15366</strain>
    </source>
</reference>
<feature type="domain" description="DUF7281" evidence="2">
    <location>
        <begin position="107"/>
        <end position="274"/>
    </location>
</feature>
<protein>
    <recommendedName>
        <fullName evidence="2">DUF7281 domain-containing protein</fullName>
    </recommendedName>
</protein>
<dbReference type="Proteomes" id="UP000249203">
    <property type="component" value="Unassembled WGS sequence"/>
</dbReference>
<dbReference type="InterPro" id="IPR055705">
    <property type="entry name" value="DUF7281"/>
</dbReference>
<accession>A0A327X0A2</accession>
<evidence type="ECO:0000313" key="3">
    <source>
        <dbReference type="EMBL" id="RAJ98396.1"/>
    </source>
</evidence>
<name>A0A327X0A2_9GAMM</name>
<gene>
    <name evidence="3" type="ORF">B0I24_105149</name>
    <name evidence="4" type="ORF">CWE07_07010</name>
</gene>
<dbReference type="EMBL" id="QLMD01000005">
    <property type="protein sequence ID" value="RAJ98396.1"/>
    <property type="molecule type" value="Genomic_DNA"/>
</dbReference>
<dbReference type="EMBL" id="PIPK01000005">
    <property type="protein sequence ID" value="RUO24788.1"/>
    <property type="molecule type" value="Genomic_DNA"/>
</dbReference>
<dbReference type="AlphaFoldDB" id="A0A327X0A2"/>
<sequence>MEDLTLAQRNQLLRIKQKMGESESILVSVNDTMRSIVAWAQQNYIDTDNMHVGKRVRCTKQWFQQVERALVACHFQALVKSVDGDRVDSAHQGDTEHKGRSDSPRRQRVLLATRDGVGLGIQSTRDVPQWLVVDEDYRNIQLEAFDHLIMVENLTVFYRLHELAITWPPRALIVYRGDRFYHSGFKRLLHVWKATGRTKYGLVDLDAFSIKMLQRYDFEYVAVPALERFKALSAEAHLPAKQFNLLLSLQAEAELGAYVEWMKQTHRGLKQEWMHFEPMRWVNMQDQD</sequence>
<dbReference type="Pfam" id="PF23947">
    <property type="entry name" value="DUF7281"/>
    <property type="match status" value="1"/>
</dbReference>
<dbReference type="OrthoDB" id="6381926at2"/>
<reference evidence="4 6" key="1">
    <citation type="journal article" date="2018" name="Front. Microbiol.">
        <title>Genome-Based Analysis Reveals the Taxonomy and Diversity of the Family Idiomarinaceae.</title>
        <authorList>
            <person name="Liu Y."/>
            <person name="Lai Q."/>
            <person name="Shao Z."/>
        </authorList>
    </citation>
    <scope>NUCLEOTIDE SEQUENCE [LARGE SCALE GENOMIC DNA]</scope>
    <source>
        <strain evidence="4 6">CF12-14</strain>
    </source>
</reference>
<organism evidence="3 5">
    <name type="scientific">Aliidiomarina maris</name>
    <dbReference type="NCBI Taxonomy" id="531312"/>
    <lineage>
        <taxon>Bacteria</taxon>
        <taxon>Pseudomonadati</taxon>
        <taxon>Pseudomonadota</taxon>
        <taxon>Gammaproteobacteria</taxon>
        <taxon>Alteromonadales</taxon>
        <taxon>Idiomarinaceae</taxon>
        <taxon>Aliidiomarina</taxon>
    </lineage>
</organism>
<proteinExistence type="predicted"/>
<evidence type="ECO:0000313" key="6">
    <source>
        <dbReference type="Proteomes" id="UP000287865"/>
    </source>
</evidence>
<keyword evidence="6" id="KW-1185">Reference proteome</keyword>
<comment type="caution">
    <text evidence="3">The sequence shown here is derived from an EMBL/GenBank/DDBJ whole genome shotgun (WGS) entry which is preliminary data.</text>
</comment>
<evidence type="ECO:0000313" key="4">
    <source>
        <dbReference type="EMBL" id="RUO24788.1"/>
    </source>
</evidence>
<feature type="region of interest" description="Disordered" evidence="1">
    <location>
        <begin position="86"/>
        <end position="105"/>
    </location>
</feature>
<evidence type="ECO:0000256" key="1">
    <source>
        <dbReference type="SAM" id="MobiDB-lite"/>
    </source>
</evidence>
<evidence type="ECO:0000259" key="2">
    <source>
        <dbReference type="Pfam" id="PF23947"/>
    </source>
</evidence>